<dbReference type="InterPro" id="IPR011083">
    <property type="entry name" value="Phage_tail_collar_dom"/>
</dbReference>
<name>A0ABV6EEH9_9GAMM</name>
<keyword evidence="4" id="KW-1185">Reference proteome</keyword>
<evidence type="ECO:0000256" key="1">
    <source>
        <dbReference type="SAM" id="MobiDB-lite"/>
    </source>
</evidence>
<dbReference type="Pfam" id="PF02368">
    <property type="entry name" value="Big_2"/>
    <property type="match status" value="2"/>
</dbReference>
<dbReference type="InterPro" id="IPR008964">
    <property type="entry name" value="Invasin/intimin_cell_adhesion"/>
</dbReference>
<dbReference type="Gene3D" id="3.90.1340.10">
    <property type="entry name" value="Phage tail collar domain"/>
    <property type="match status" value="1"/>
</dbReference>
<dbReference type="Gene3D" id="2.60.40.1080">
    <property type="match status" value="2"/>
</dbReference>
<reference evidence="3 4" key="1">
    <citation type="submission" date="2024-09" db="EMBL/GenBank/DDBJ databases">
        <authorList>
            <person name="Sun Q."/>
            <person name="Mori K."/>
        </authorList>
    </citation>
    <scope>NUCLEOTIDE SEQUENCE [LARGE SCALE GENOMIC DNA]</scope>
    <source>
        <strain evidence="3 4">CCM 8626</strain>
    </source>
</reference>
<feature type="domain" description="BIG2" evidence="2">
    <location>
        <begin position="441"/>
        <end position="516"/>
    </location>
</feature>
<accession>A0ABV6EEH9</accession>
<comment type="caution">
    <text evidence="3">The sequence shown here is derived from an EMBL/GenBank/DDBJ whole genome shotgun (WGS) entry which is preliminary data.</text>
</comment>
<dbReference type="InterPro" id="IPR003343">
    <property type="entry name" value="Big_2"/>
</dbReference>
<evidence type="ECO:0000313" key="4">
    <source>
        <dbReference type="Proteomes" id="UP001589792"/>
    </source>
</evidence>
<dbReference type="InterPro" id="IPR037053">
    <property type="entry name" value="Phage_tail_collar_dom_sf"/>
</dbReference>
<dbReference type="SUPFAM" id="SSF88874">
    <property type="entry name" value="Receptor-binding domain of short tail fibre protein gp12"/>
    <property type="match status" value="1"/>
</dbReference>
<sequence length="857" mass="91373">MQQKFFRIPFASNGDKQAVPDDKNAEGYVSFTEGWGEDYQKDMLSDAHAKAVERSAMNGILNAITLALRQYQTDAFPEWITPANNGGTAYPYGAGVVVRHRQGNGAFTSYVSLVDNNTAEPGKDANKWQGFIYRKATQAEADAGKNDAVIITPPTLQQSIKKAIGDVTTELAPFLLPVGIVVSWGGIVPPDGWIEANGQRFDIAKNPKLYAVYPSGQVPDLRGRFIRGWAHGSAEDADSGRGILSFQERSDLNHYHHTGRFGNNWGPQSDDGYFPQRGDSWDGESYSGRAICGDHQAILTAQIPESLQGPAARTFSTSNPRWIVSGETPVQPDLRPKNIAMMFIVKTDQADNIKPDPTPTNIVVTPASLNIGVASQRQFTAQVLPAELAPKFPVTWISTNTAVGTIDRNGLLRAVGPGNTDIIASVSSGLSVRVTVRVDVLLTSIAMGAIPDKVAGDSYSLLVSKTPNTATERLLFESSDNAVASVNADGQLIAVGEGSATISVTGDISRKSASRVVKVTAAPVVSDYLAIKNNLSEIAATGVKAQEASRANLGLKALAIKDSLTAADVGAVNLASKPLPAGTNLNSISAPGQYFQNVSSNATLALNYPTAVAGTLVVYKTVDDAGGCRQVYMPYNSTVEYRRFAFGSPLTWSPWSDKDDPDDHGSTNVEVDGSSLVGKGTTENPLAVKISTAPGNALVVSKSGLWATNTVESLTRNAVGYSFPLEVPDLMAALNSCGPLGKGGCYFRSSVPVMEDTYNIMATVYLESLPCLEDGTLVSYNTWCGPVTRSDGSYRVPVWLICQTIPTHTLNLSTGVIAPITRRKGASGLPNYPVVSDGGRVNIINYMVLQFYGKVKA</sequence>
<dbReference type="SUPFAM" id="SSF49373">
    <property type="entry name" value="Invasin/intimin cell-adhesion fragments"/>
    <property type="match status" value="2"/>
</dbReference>
<dbReference type="SMART" id="SM00635">
    <property type="entry name" value="BID_2"/>
    <property type="match status" value="2"/>
</dbReference>
<protein>
    <submittedName>
        <fullName evidence="3">Ig-like domain-containing protein</fullName>
    </submittedName>
</protein>
<organism evidence="3 4">
    <name type="scientific">Serratia aquatilis</name>
    <dbReference type="NCBI Taxonomy" id="1737515"/>
    <lineage>
        <taxon>Bacteria</taxon>
        <taxon>Pseudomonadati</taxon>
        <taxon>Pseudomonadota</taxon>
        <taxon>Gammaproteobacteria</taxon>
        <taxon>Enterobacterales</taxon>
        <taxon>Yersiniaceae</taxon>
        <taxon>Serratia</taxon>
    </lineage>
</organism>
<dbReference type="CDD" id="cd19958">
    <property type="entry name" value="pyocin_knob"/>
    <property type="match status" value="1"/>
</dbReference>
<feature type="region of interest" description="Disordered" evidence="1">
    <location>
        <begin position="655"/>
        <end position="676"/>
    </location>
</feature>
<evidence type="ECO:0000313" key="3">
    <source>
        <dbReference type="EMBL" id="MFC0227392.1"/>
    </source>
</evidence>
<dbReference type="EMBL" id="JBHLXG010000010">
    <property type="protein sequence ID" value="MFC0227392.1"/>
    <property type="molecule type" value="Genomic_DNA"/>
</dbReference>
<evidence type="ECO:0000259" key="2">
    <source>
        <dbReference type="SMART" id="SM00635"/>
    </source>
</evidence>
<dbReference type="Pfam" id="PF07484">
    <property type="entry name" value="Collar"/>
    <property type="match status" value="1"/>
</dbReference>
<gene>
    <name evidence="3" type="ORF">ACFFJ3_12890</name>
</gene>
<feature type="domain" description="BIG2" evidence="2">
    <location>
        <begin position="358"/>
        <end position="436"/>
    </location>
</feature>
<dbReference type="Proteomes" id="UP001589792">
    <property type="component" value="Unassembled WGS sequence"/>
</dbReference>
<feature type="compositionally biased region" description="Basic and acidic residues" evidence="1">
    <location>
        <begin position="656"/>
        <end position="665"/>
    </location>
</feature>
<dbReference type="RefSeq" id="WP_380675896.1">
    <property type="nucleotide sequence ID" value="NZ_CP173186.1"/>
</dbReference>
<proteinExistence type="predicted"/>